<evidence type="ECO:0000256" key="1">
    <source>
        <dbReference type="ARBA" id="ARBA00023015"/>
    </source>
</evidence>
<evidence type="ECO:0000256" key="3">
    <source>
        <dbReference type="ARBA" id="ARBA00023163"/>
    </source>
</evidence>
<dbReference type="PROSITE" id="PS00356">
    <property type="entry name" value="HTH_LACI_1"/>
    <property type="match status" value="1"/>
</dbReference>
<dbReference type="SMART" id="SM00354">
    <property type="entry name" value="HTH_LACI"/>
    <property type="match status" value="1"/>
</dbReference>
<dbReference type="PANTHER" id="PTHR30146:SF144">
    <property type="entry name" value="LACI-FAMILY TRANSCRIPTION REGULATOR"/>
    <property type="match status" value="1"/>
</dbReference>
<evidence type="ECO:0000313" key="6">
    <source>
        <dbReference type="Proteomes" id="UP000886740"/>
    </source>
</evidence>
<keyword evidence="3" id="KW-0804">Transcription</keyword>
<dbReference type="SUPFAM" id="SSF47413">
    <property type="entry name" value="lambda repressor-like DNA-binding domains"/>
    <property type="match status" value="1"/>
</dbReference>
<gene>
    <name evidence="5" type="ORF">H9977_10290</name>
</gene>
<reference evidence="5" key="2">
    <citation type="submission" date="2021-04" db="EMBL/GenBank/DDBJ databases">
        <authorList>
            <person name="Gilroy R."/>
        </authorList>
    </citation>
    <scope>NUCLEOTIDE SEQUENCE</scope>
    <source>
        <strain evidence="5">ChiGjej6B6-14162</strain>
    </source>
</reference>
<protein>
    <submittedName>
        <fullName evidence="5">Substrate-binding domain-containing protein</fullName>
    </submittedName>
</protein>
<dbReference type="InterPro" id="IPR025997">
    <property type="entry name" value="SBP_2_dom"/>
</dbReference>
<feature type="domain" description="HTH lacI-type" evidence="4">
    <location>
        <begin position="7"/>
        <end position="61"/>
    </location>
</feature>
<dbReference type="GO" id="GO:0000976">
    <property type="term" value="F:transcription cis-regulatory region binding"/>
    <property type="evidence" value="ECO:0007669"/>
    <property type="project" value="TreeGrafter"/>
</dbReference>
<dbReference type="SUPFAM" id="SSF53822">
    <property type="entry name" value="Periplasmic binding protein-like I"/>
    <property type="match status" value="1"/>
</dbReference>
<keyword evidence="1" id="KW-0805">Transcription regulation</keyword>
<reference evidence="5" key="1">
    <citation type="journal article" date="2021" name="PeerJ">
        <title>Extensive microbial diversity within the chicken gut microbiome revealed by metagenomics and culture.</title>
        <authorList>
            <person name="Gilroy R."/>
            <person name="Ravi A."/>
            <person name="Getino M."/>
            <person name="Pursley I."/>
            <person name="Horton D.L."/>
            <person name="Alikhan N.F."/>
            <person name="Baker D."/>
            <person name="Gharbi K."/>
            <person name="Hall N."/>
            <person name="Watson M."/>
            <person name="Adriaenssens E.M."/>
            <person name="Foster-Nyarko E."/>
            <person name="Jarju S."/>
            <person name="Secka A."/>
            <person name="Antonio M."/>
            <person name="Oren A."/>
            <person name="Chaudhuri R.R."/>
            <person name="La Ragione R."/>
            <person name="Hildebrand F."/>
            <person name="Pallen M.J."/>
        </authorList>
    </citation>
    <scope>NUCLEOTIDE SEQUENCE</scope>
    <source>
        <strain evidence="5">ChiGjej6B6-14162</strain>
    </source>
</reference>
<dbReference type="AlphaFoldDB" id="A0A9D2BGP4"/>
<dbReference type="PANTHER" id="PTHR30146">
    <property type="entry name" value="LACI-RELATED TRANSCRIPTIONAL REPRESSOR"/>
    <property type="match status" value="1"/>
</dbReference>
<evidence type="ECO:0000259" key="4">
    <source>
        <dbReference type="PROSITE" id="PS50932"/>
    </source>
</evidence>
<evidence type="ECO:0000256" key="2">
    <source>
        <dbReference type="ARBA" id="ARBA00023125"/>
    </source>
</evidence>
<dbReference type="Pfam" id="PF13407">
    <property type="entry name" value="Peripla_BP_4"/>
    <property type="match status" value="1"/>
</dbReference>
<accession>A0A9D2BGP4</accession>
<dbReference type="CDD" id="cd06307">
    <property type="entry name" value="PBP1_sugar_binding"/>
    <property type="match status" value="1"/>
</dbReference>
<dbReference type="InterPro" id="IPR028082">
    <property type="entry name" value="Peripla_BP_I"/>
</dbReference>
<name>A0A9D2BGP4_9BACT</name>
<dbReference type="Proteomes" id="UP000886740">
    <property type="component" value="Unassembled WGS sequence"/>
</dbReference>
<dbReference type="Gene3D" id="3.40.50.2300">
    <property type="match status" value="2"/>
</dbReference>
<proteinExistence type="predicted"/>
<dbReference type="PROSITE" id="PS50932">
    <property type="entry name" value="HTH_LACI_2"/>
    <property type="match status" value="1"/>
</dbReference>
<dbReference type="GO" id="GO:0003700">
    <property type="term" value="F:DNA-binding transcription factor activity"/>
    <property type="evidence" value="ECO:0007669"/>
    <property type="project" value="TreeGrafter"/>
</dbReference>
<dbReference type="EMBL" id="DXEL01000070">
    <property type="protein sequence ID" value="HIX75403.1"/>
    <property type="molecule type" value="Genomic_DNA"/>
</dbReference>
<evidence type="ECO:0000313" key="5">
    <source>
        <dbReference type="EMBL" id="HIX75403.1"/>
    </source>
</evidence>
<organism evidence="5 6">
    <name type="scientific">Candidatus Parabacteroides intestinipullorum</name>
    <dbReference type="NCBI Taxonomy" id="2838723"/>
    <lineage>
        <taxon>Bacteria</taxon>
        <taxon>Pseudomonadati</taxon>
        <taxon>Bacteroidota</taxon>
        <taxon>Bacteroidia</taxon>
        <taxon>Bacteroidales</taxon>
        <taxon>Tannerellaceae</taxon>
        <taxon>Parabacteroides</taxon>
    </lineage>
</organism>
<dbReference type="Gene3D" id="1.10.260.40">
    <property type="entry name" value="lambda repressor-like DNA-binding domains"/>
    <property type="match status" value="1"/>
</dbReference>
<keyword evidence="2" id="KW-0238">DNA-binding</keyword>
<dbReference type="CDD" id="cd01392">
    <property type="entry name" value="HTH_LacI"/>
    <property type="match status" value="1"/>
</dbReference>
<comment type="caution">
    <text evidence="5">The sequence shown here is derived from an EMBL/GenBank/DDBJ whole genome shotgun (WGS) entry which is preliminary data.</text>
</comment>
<dbReference type="Pfam" id="PF00356">
    <property type="entry name" value="LacI"/>
    <property type="match status" value="1"/>
</dbReference>
<dbReference type="InterPro" id="IPR000843">
    <property type="entry name" value="HTH_LacI"/>
</dbReference>
<sequence>MTEDKRITIKDIAQLAGVSKGTVDRVIHNRGEVSEASRQKVLEVAQRIGYKPNIYASLLASQKKYLMACLLPDYGPGEYWERVAQGLEAARKKSEPFNIDIRLFTYDLFSIESFQKGYAEMIAHQPDAIVLAPTFREKVRGLVNELSRKEIPCLLIDSYLSDCPYLAYYGMPMFQSGYLAAHLLLDRQPAQQVAIFRIHKDKDALNNSAERRREGFMSYLADHHLECDLIEEYIHPYDSDFNGAVLERFFRNNPDIRHIITFNSRVHLIAEQLEREKRENTILVGFDDLPKNIEGLKKGSIQFLIAQHSENLLSYCADTVINRLIYHNPPEKQNHFVPMDILTRYNAEYYRF</sequence>
<dbReference type="InterPro" id="IPR010982">
    <property type="entry name" value="Lambda_DNA-bd_dom_sf"/>
</dbReference>